<dbReference type="Proteomes" id="UP000295258">
    <property type="component" value="Unassembled WGS sequence"/>
</dbReference>
<feature type="transmembrane region" description="Helical" evidence="1">
    <location>
        <begin position="50"/>
        <end position="72"/>
    </location>
</feature>
<dbReference type="RefSeq" id="WP_132595656.1">
    <property type="nucleotide sequence ID" value="NZ_SMKO01000030.1"/>
</dbReference>
<reference evidence="3 4" key="1">
    <citation type="submission" date="2019-03" db="EMBL/GenBank/DDBJ databases">
        <title>Draft genome sequences of novel Actinobacteria.</title>
        <authorList>
            <person name="Sahin N."/>
            <person name="Ay H."/>
            <person name="Saygin H."/>
        </authorList>
    </citation>
    <scope>NUCLEOTIDE SEQUENCE [LARGE SCALE GENOMIC DNA]</scope>
    <source>
        <strain evidence="3 4">KC310</strain>
    </source>
</reference>
<name>A0A4R4VWB1_9ACTN</name>
<evidence type="ECO:0000313" key="3">
    <source>
        <dbReference type="EMBL" id="TDD06765.1"/>
    </source>
</evidence>
<keyword evidence="1" id="KW-1133">Transmembrane helix</keyword>
<evidence type="ECO:0000259" key="2">
    <source>
        <dbReference type="Pfam" id="PF07853"/>
    </source>
</evidence>
<feature type="domain" description="DUF1648" evidence="2">
    <location>
        <begin position="17"/>
        <end position="58"/>
    </location>
</feature>
<dbReference type="EMBL" id="SMKO01000030">
    <property type="protein sequence ID" value="TDD06765.1"/>
    <property type="molecule type" value="Genomic_DNA"/>
</dbReference>
<sequence>MNPRAIATAWGLPVTAAFVLVPLAVRDRLPEPMATHWGHDGRADGSMPFTGFVAMGLLLWGVPWVVLLVVSGRAHVRRTGRMYWWGTSAS</sequence>
<comment type="caution">
    <text evidence="3">The sequence shown here is derived from an EMBL/GenBank/DDBJ whole genome shotgun (WGS) entry which is preliminary data.</text>
</comment>
<evidence type="ECO:0000313" key="4">
    <source>
        <dbReference type="Proteomes" id="UP000295258"/>
    </source>
</evidence>
<proteinExistence type="predicted"/>
<gene>
    <name evidence="3" type="ORF">E1292_14470</name>
</gene>
<dbReference type="InterPro" id="IPR012867">
    <property type="entry name" value="DUF1648"/>
</dbReference>
<dbReference type="AlphaFoldDB" id="A0A4R4VWB1"/>
<evidence type="ECO:0000256" key="1">
    <source>
        <dbReference type="SAM" id="Phobius"/>
    </source>
</evidence>
<keyword evidence="1" id="KW-0472">Membrane</keyword>
<keyword evidence="4" id="KW-1185">Reference proteome</keyword>
<keyword evidence="1" id="KW-0812">Transmembrane</keyword>
<accession>A0A4R4VWB1</accession>
<dbReference type="Pfam" id="PF07853">
    <property type="entry name" value="DUF1648"/>
    <property type="match status" value="1"/>
</dbReference>
<protein>
    <submittedName>
        <fullName evidence="3">DUF1648 domain-containing protein</fullName>
    </submittedName>
</protein>
<organism evidence="3 4">
    <name type="scientific">Nonomuraea deserti</name>
    <dbReference type="NCBI Taxonomy" id="1848322"/>
    <lineage>
        <taxon>Bacteria</taxon>
        <taxon>Bacillati</taxon>
        <taxon>Actinomycetota</taxon>
        <taxon>Actinomycetes</taxon>
        <taxon>Streptosporangiales</taxon>
        <taxon>Streptosporangiaceae</taxon>
        <taxon>Nonomuraea</taxon>
    </lineage>
</organism>